<sequence length="265" mass="29316">MQNYPNHGPLACRVCWPNCLGAHERSLDDDQFRLVNDPGYWGAPDPEVLVLGQTKGFTQSEGMARAIQVGGYDSVAFKDFRPRLLQAMKAIYMMQNFKNIDRFMMDGETTFGWASVIRCSMTGRSSSGEYSSKSSCVLPAYQAREAGAVISACMNTWLRRLSDRTVLVVLLGNADDYIASFRAKLATTFSDTRAHQRGPNVAHMADGRSWVHIGHPSGANGHFGDFLTGSELKGQGAKRIEAQKVVVHALRRRKNNHATLISSQE</sequence>
<dbReference type="Proteomes" id="UP000194012">
    <property type="component" value="Unassembled WGS sequence"/>
</dbReference>
<dbReference type="EMBL" id="FWFJ01000090">
    <property type="protein sequence ID" value="SLN76710.1"/>
    <property type="molecule type" value="Genomic_DNA"/>
</dbReference>
<name>A0A1X7AD55_9RHOB</name>
<reference evidence="2" key="1">
    <citation type="submission" date="2017-03" db="EMBL/GenBank/DDBJ databases">
        <authorList>
            <person name="Rodrigo-Torres L."/>
            <person name="Arahal R.D."/>
            <person name="Lucena T."/>
        </authorList>
    </citation>
    <scope>NUCLEOTIDE SEQUENCE [LARGE SCALE GENOMIC DNA]</scope>
    <source>
        <strain evidence="2">CECT 8370</strain>
    </source>
</reference>
<evidence type="ECO:0000313" key="2">
    <source>
        <dbReference type="Proteomes" id="UP000194012"/>
    </source>
</evidence>
<evidence type="ECO:0008006" key="3">
    <source>
        <dbReference type="Google" id="ProtNLM"/>
    </source>
</evidence>
<evidence type="ECO:0000313" key="1">
    <source>
        <dbReference type="EMBL" id="SLN76710.1"/>
    </source>
</evidence>
<dbReference type="AlphaFoldDB" id="A0A1X7AD55"/>
<accession>A0A1X7AD55</accession>
<keyword evidence="2" id="KW-1185">Reference proteome</keyword>
<proteinExistence type="predicted"/>
<gene>
    <name evidence="1" type="ORF">ROG8370_03905</name>
</gene>
<organism evidence="1 2">
    <name type="scientific">Roseovarius gaetbuli</name>
    <dbReference type="NCBI Taxonomy" id="1356575"/>
    <lineage>
        <taxon>Bacteria</taxon>
        <taxon>Pseudomonadati</taxon>
        <taxon>Pseudomonadota</taxon>
        <taxon>Alphaproteobacteria</taxon>
        <taxon>Rhodobacterales</taxon>
        <taxon>Roseobacteraceae</taxon>
        <taxon>Roseovarius</taxon>
    </lineage>
</organism>
<protein>
    <recommendedName>
        <fullName evidence="3">Uracil DNA glycosylase superfamily protein</fullName>
    </recommendedName>
</protein>